<dbReference type="GeneID" id="96606465"/>
<dbReference type="Proteomes" id="UP000565455">
    <property type="component" value="Unassembled WGS sequence"/>
</dbReference>
<dbReference type="RefSeq" id="WP_182592978.1">
    <property type="nucleotide sequence ID" value="NZ_JACJIM010000008.1"/>
</dbReference>
<reference evidence="1 2" key="1">
    <citation type="submission" date="2020-08" db="EMBL/GenBank/DDBJ databases">
        <title>Genomic Encyclopedia of Type Strains, Phase IV (KMG-IV): sequencing the most valuable type-strain genomes for metagenomic binning, comparative biology and taxonomic classification.</title>
        <authorList>
            <person name="Goeker M."/>
        </authorList>
    </citation>
    <scope>NUCLEOTIDE SEQUENCE [LARGE SCALE GENOMIC DNA]</scope>
    <source>
        <strain evidence="1 2">DSM 5686</strain>
    </source>
</reference>
<sequence>MNRDRQIELLVAAPVRTNEHAVAWIADEAVKRAIRMNHEFMRDLKHPPRKRAV</sequence>
<protein>
    <submittedName>
        <fullName evidence="1">Uncharacterized protein</fullName>
    </submittedName>
</protein>
<organism evidence="1 2">
    <name type="scientific">Methylobacterium fujisawaense</name>
    <dbReference type="NCBI Taxonomy" id="107400"/>
    <lineage>
        <taxon>Bacteria</taxon>
        <taxon>Pseudomonadati</taxon>
        <taxon>Pseudomonadota</taxon>
        <taxon>Alphaproteobacteria</taxon>
        <taxon>Hyphomicrobiales</taxon>
        <taxon>Methylobacteriaceae</taxon>
        <taxon>Methylobacterium</taxon>
    </lineage>
</organism>
<proteinExistence type="predicted"/>
<evidence type="ECO:0000313" key="1">
    <source>
        <dbReference type="EMBL" id="MBA9065437.1"/>
    </source>
</evidence>
<name>A0ABR6DH62_9HYPH</name>
<dbReference type="EMBL" id="JACJIM010000008">
    <property type="protein sequence ID" value="MBA9065437.1"/>
    <property type="molecule type" value="Genomic_DNA"/>
</dbReference>
<keyword evidence="2" id="KW-1185">Reference proteome</keyword>
<comment type="caution">
    <text evidence="1">The sequence shown here is derived from an EMBL/GenBank/DDBJ whole genome shotgun (WGS) entry which is preliminary data.</text>
</comment>
<gene>
    <name evidence="1" type="ORF">GGQ91_004854</name>
</gene>
<accession>A0ABR6DH62</accession>
<evidence type="ECO:0000313" key="2">
    <source>
        <dbReference type="Proteomes" id="UP000565455"/>
    </source>
</evidence>